<evidence type="ECO:0000313" key="2">
    <source>
        <dbReference type="Proteomes" id="UP000184130"/>
    </source>
</evidence>
<dbReference type="AlphaFoldDB" id="A0A1M6S822"/>
<organism evidence="1 2">
    <name type="scientific">Xylanibacter ruminicola</name>
    <name type="common">Prevotella ruminicola</name>
    <dbReference type="NCBI Taxonomy" id="839"/>
    <lineage>
        <taxon>Bacteria</taxon>
        <taxon>Pseudomonadati</taxon>
        <taxon>Bacteroidota</taxon>
        <taxon>Bacteroidia</taxon>
        <taxon>Bacteroidales</taxon>
        <taxon>Prevotellaceae</taxon>
        <taxon>Xylanibacter</taxon>
    </lineage>
</organism>
<protein>
    <submittedName>
        <fullName evidence="1">Uncharacterized protein</fullName>
    </submittedName>
</protein>
<evidence type="ECO:0000313" key="1">
    <source>
        <dbReference type="EMBL" id="SHK40667.1"/>
    </source>
</evidence>
<accession>A0A1M6S822</accession>
<proteinExistence type="predicted"/>
<sequence>MDKAVNKETQESDVKPYILNKGLPRFVGRTEFRRLDKVIQEKNALIERFKQYDEERKAYYAGFIEDYNEMKESFDHFNEELMKVVEDGDLDQSDYRKVMKLYRNWLTYKSNCELYRDKLCGARQSVCDIRNDIDRLEALMGQLSPEEISHQEQIISRMFTMRKHLDNLQSKVIIS</sequence>
<dbReference type="Proteomes" id="UP000184130">
    <property type="component" value="Unassembled WGS sequence"/>
</dbReference>
<dbReference type="RefSeq" id="WP_139261317.1">
    <property type="nucleotide sequence ID" value="NZ_FRBD01000003.1"/>
</dbReference>
<reference evidence="1 2" key="1">
    <citation type="submission" date="2016-11" db="EMBL/GenBank/DDBJ databases">
        <authorList>
            <person name="Jaros S."/>
            <person name="Januszkiewicz K."/>
            <person name="Wedrychowicz H."/>
        </authorList>
    </citation>
    <scope>NUCLEOTIDE SEQUENCE [LARGE SCALE GENOMIC DNA]</scope>
    <source>
        <strain evidence="1 2">KHT3</strain>
    </source>
</reference>
<dbReference type="EMBL" id="FRBD01000003">
    <property type="protein sequence ID" value="SHK40667.1"/>
    <property type="molecule type" value="Genomic_DNA"/>
</dbReference>
<name>A0A1M6S822_XYLRU</name>
<gene>
    <name evidence="1" type="ORF">SAMN05216463_10324</name>
</gene>